<dbReference type="InParanoid" id="E5A611"/>
<dbReference type="GeneID" id="13282586"/>
<evidence type="ECO:0000313" key="2">
    <source>
        <dbReference type="EMBL" id="CBX99056.1"/>
    </source>
</evidence>
<gene>
    <name evidence="2" type="ORF">LEMA_P082950.1</name>
</gene>
<dbReference type="EMBL" id="FP929135">
    <property type="protein sequence ID" value="CBX99056.1"/>
    <property type="molecule type" value="Genomic_DNA"/>
</dbReference>
<dbReference type="OMA" id="HMSATIV"/>
<dbReference type="InterPro" id="IPR024311">
    <property type="entry name" value="Lipocalin-like"/>
</dbReference>
<dbReference type="HOGENOM" id="CLU_139323_0_0_1"/>
<keyword evidence="3" id="KW-1185">Reference proteome</keyword>
<dbReference type="eggNOG" id="ENOG502R928">
    <property type="taxonomic scope" value="Eukaryota"/>
</dbReference>
<evidence type="ECO:0000259" key="1">
    <source>
        <dbReference type="Pfam" id="PF13924"/>
    </source>
</evidence>
<feature type="domain" description="Lipocalin-like" evidence="1">
    <location>
        <begin position="13"/>
        <end position="139"/>
    </location>
</feature>
<accession>E5A611</accession>
<protein>
    <recommendedName>
        <fullName evidence="1">Lipocalin-like domain-containing protein</fullName>
    </recommendedName>
</protein>
<sequence>MVLPYDVAAAIGGAWLLLNNTLSHLNGTLKPPGDITYYPRGQLLYHASGHMSATIVAPAALNASDPDPDSPLDAPFAYIARRSLYYAGELSVWPGSNGSVGTLTHGPLVVASRPSWLGVVQRRNYVILRRGMGDRDVLHLWARDEEGDVVADIWWVRPEV</sequence>
<reference evidence="3" key="1">
    <citation type="journal article" date="2011" name="Nat. Commun.">
        <title>Effector diversification within compartments of the Leptosphaeria maculans genome affected by Repeat-Induced Point mutations.</title>
        <authorList>
            <person name="Rouxel T."/>
            <person name="Grandaubert J."/>
            <person name="Hane J.K."/>
            <person name="Hoede C."/>
            <person name="van de Wouw A.P."/>
            <person name="Couloux A."/>
            <person name="Dominguez V."/>
            <person name="Anthouard V."/>
            <person name="Bally P."/>
            <person name="Bourras S."/>
            <person name="Cozijnsen A.J."/>
            <person name="Ciuffetti L.M."/>
            <person name="Degrave A."/>
            <person name="Dilmaghani A."/>
            <person name="Duret L."/>
            <person name="Fudal I."/>
            <person name="Goodwin S.B."/>
            <person name="Gout L."/>
            <person name="Glaser N."/>
            <person name="Linglin J."/>
            <person name="Kema G.H.J."/>
            <person name="Lapalu N."/>
            <person name="Lawrence C.B."/>
            <person name="May K."/>
            <person name="Meyer M."/>
            <person name="Ollivier B."/>
            <person name="Poulain J."/>
            <person name="Schoch C.L."/>
            <person name="Simon A."/>
            <person name="Spatafora J.W."/>
            <person name="Stachowiak A."/>
            <person name="Turgeon B.G."/>
            <person name="Tyler B.M."/>
            <person name="Vincent D."/>
            <person name="Weissenbach J."/>
            <person name="Amselem J."/>
            <person name="Quesneville H."/>
            <person name="Oliver R.P."/>
            <person name="Wincker P."/>
            <person name="Balesdent M.-H."/>
            <person name="Howlett B.J."/>
        </authorList>
    </citation>
    <scope>NUCLEOTIDE SEQUENCE [LARGE SCALE GENOMIC DNA]</scope>
    <source>
        <strain evidence="3">JN3 / isolate v23.1.3 / race Av1-4-5-6-7-8</strain>
    </source>
</reference>
<dbReference type="Proteomes" id="UP000002668">
    <property type="component" value="Genome"/>
</dbReference>
<dbReference type="OrthoDB" id="3904217at2759"/>
<dbReference type="Pfam" id="PF13924">
    <property type="entry name" value="Lipocalin_5"/>
    <property type="match status" value="1"/>
</dbReference>
<dbReference type="VEuPathDB" id="FungiDB:LEMA_P082950.1"/>
<dbReference type="AlphaFoldDB" id="E5A611"/>
<evidence type="ECO:0000313" key="3">
    <source>
        <dbReference type="Proteomes" id="UP000002668"/>
    </source>
</evidence>
<proteinExistence type="predicted"/>
<organism evidence="2 3">
    <name type="scientific">Leptosphaeria maculans (strain JN3 / isolate v23.1.3 / race Av1-4-5-6-7-8)</name>
    <name type="common">Blackleg fungus</name>
    <name type="synonym">Phoma lingam</name>
    <dbReference type="NCBI Taxonomy" id="985895"/>
    <lineage>
        <taxon>Eukaryota</taxon>
        <taxon>Fungi</taxon>
        <taxon>Dikarya</taxon>
        <taxon>Ascomycota</taxon>
        <taxon>Pezizomycotina</taxon>
        <taxon>Dothideomycetes</taxon>
        <taxon>Pleosporomycetidae</taxon>
        <taxon>Pleosporales</taxon>
        <taxon>Pleosporineae</taxon>
        <taxon>Leptosphaeriaceae</taxon>
        <taxon>Plenodomus</taxon>
        <taxon>Plenodomus lingam/Leptosphaeria maculans species complex</taxon>
    </lineage>
</organism>
<name>E5A611_LEPMJ</name>